<feature type="domain" description="AB hydrolase-1" evidence="2">
    <location>
        <begin position="25"/>
        <end position="273"/>
    </location>
</feature>
<reference evidence="3 4" key="1">
    <citation type="submission" date="2019-02" db="EMBL/GenBank/DDBJ databases">
        <title>Marinobacter halodurans sp. nov., a marine bacterium isolated from sea tidal flat.</title>
        <authorList>
            <person name="Yoo Y."/>
            <person name="Lee D.W."/>
            <person name="Kim B.S."/>
            <person name="Kim J.-J."/>
        </authorList>
    </citation>
    <scope>NUCLEOTIDE SEQUENCE [LARGE SCALE GENOMIC DNA]</scope>
    <source>
        <strain evidence="3 4">YJ-S3-2</strain>
    </source>
</reference>
<evidence type="ECO:0000256" key="1">
    <source>
        <dbReference type="ARBA" id="ARBA00022801"/>
    </source>
</evidence>
<dbReference type="PANTHER" id="PTHR43329">
    <property type="entry name" value="EPOXIDE HYDROLASE"/>
    <property type="match status" value="1"/>
</dbReference>
<evidence type="ECO:0000259" key="2">
    <source>
        <dbReference type="Pfam" id="PF00561"/>
    </source>
</evidence>
<comment type="caution">
    <text evidence="3">The sequence shown here is derived from an EMBL/GenBank/DDBJ whole genome shotgun (WGS) entry which is preliminary data.</text>
</comment>
<dbReference type="SUPFAM" id="SSF53474">
    <property type="entry name" value="alpha/beta-Hydrolases"/>
    <property type="match status" value="1"/>
</dbReference>
<evidence type="ECO:0000313" key="4">
    <source>
        <dbReference type="Proteomes" id="UP000313645"/>
    </source>
</evidence>
<dbReference type="Pfam" id="PF00561">
    <property type="entry name" value="Abhydrolase_1"/>
    <property type="match status" value="1"/>
</dbReference>
<protein>
    <submittedName>
        <fullName evidence="3">Alpha/beta fold hydrolase</fullName>
    </submittedName>
</protein>
<name>A0ABY1ZQ96_9GAMM</name>
<accession>A0ABY1ZQ96</accession>
<dbReference type="RefSeq" id="WP_131479918.1">
    <property type="nucleotide sequence ID" value="NZ_SJDL01000006.1"/>
</dbReference>
<gene>
    <name evidence="3" type="ORF">EZI54_05655</name>
</gene>
<keyword evidence="4" id="KW-1185">Reference proteome</keyword>
<dbReference type="Gene3D" id="3.40.50.1820">
    <property type="entry name" value="alpha/beta hydrolase"/>
    <property type="match status" value="1"/>
</dbReference>
<dbReference type="InterPro" id="IPR000639">
    <property type="entry name" value="Epox_hydrolase-like"/>
</dbReference>
<dbReference type="GO" id="GO:0016787">
    <property type="term" value="F:hydrolase activity"/>
    <property type="evidence" value="ECO:0007669"/>
    <property type="project" value="UniProtKB-KW"/>
</dbReference>
<evidence type="ECO:0000313" key="3">
    <source>
        <dbReference type="EMBL" id="TBW57938.1"/>
    </source>
</evidence>
<dbReference type="InterPro" id="IPR000073">
    <property type="entry name" value="AB_hydrolase_1"/>
</dbReference>
<organism evidence="3 4">
    <name type="scientific">Marinobacter halodurans</name>
    <dbReference type="NCBI Taxonomy" id="2528979"/>
    <lineage>
        <taxon>Bacteria</taxon>
        <taxon>Pseudomonadati</taxon>
        <taxon>Pseudomonadota</taxon>
        <taxon>Gammaproteobacteria</taxon>
        <taxon>Pseudomonadales</taxon>
        <taxon>Marinobacteraceae</taxon>
        <taxon>Marinobacter</taxon>
    </lineage>
</organism>
<dbReference type="InterPro" id="IPR029058">
    <property type="entry name" value="AB_hydrolase_fold"/>
</dbReference>
<sequence length="319" mass="35669">MATPQHIQGCGVQLFTTTRGHPEAPAVVLVHGYPDNQQVWDGVAERLARNWYVVTYDVRGAGLSDRPARTRDYRLSLLARDLEAVVDALLPGRRFHLVAHDWGSIQGWESVTGRPLQDRIASYTTLSGPCLDHVGYWMRDRVKSLSPDRAGQLLKQLGSSWYIFAFQLPWLAPTLWDTLLGTRWPAYLKASEGITEASPNPHRGADGRDGIRLYRANMLPRLLSPRVRYARCPVQLIVPTQDRYVGAQLFEDLHEWVPALYRREIDAGHWVPLSQPDTLARFIDEFARGMESGQPDASLASLRVTTLNAPTGQSAPAGA</sequence>
<dbReference type="Proteomes" id="UP000313645">
    <property type="component" value="Unassembled WGS sequence"/>
</dbReference>
<dbReference type="EMBL" id="SJDL01000006">
    <property type="protein sequence ID" value="TBW57938.1"/>
    <property type="molecule type" value="Genomic_DNA"/>
</dbReference>
<keyword evidence="1 3" id="KW-0378">Hydrolase</keyword>
<proteinExistence type="predicted"/>
<dbReference type="PRINTS" id="PR00412">
    <property type="entry name" value="EPOXHYDRLASE"/>
</dbReference>